<evidence type="ECO:0000313" key="3">
    <source>
        <dbReference type="Proteomes" id="UP000295388"/>
    </source>
</evidence>
<dbReference type="AlphaFoldDB" id="A0A4R6KSX2"/>
<proteinExistence type="predicted"/>
<organism evidence="2 3">
    <name type="scientific">Kribbella caucasensis</name>
    <dbReference type="NCBI Taxonomy" id="2512215"/>
    <lineage>
        <taxon>Bacteria</taxon>
        <taxon>Bacillati</taxon>
        <taxon>Actinomycetota</taxon>
        <taxon>Actinomycetes</taxon>
        <taxon>Propionibacteriales</taxon>
        <taxon>Kribbellaceae</taxon>
        <taxon>Kribbella</taxon>
    </lineage>
</organism>
<accession>A0A4R6KSX2</accession>
<keyword evidence="1" id="KW-1133">Transmembrane helix</keyword>
<evidence type="ECO:0000256" key="1">
    <source>
        <dbReference type="SAM" id="Phobius"/>
    </source>
</evidence>
<dbReference type="GO" id="GO:0022857">
    <property type="term" value="F:transmembrane transporter activity"/>
    <property type="evidence" value="ECO:0007669"/>
    <property type="project" value="InterPro"/>
</dbReference>
<evidence type="ECO:0000313" key="2">
    <source>
        <dbReference type="EMBL" id="TDO54588.1"/>
    </source>
</evidence>
<dbReference type="Proteomes" id="UP000295388">
    <property type="component" value="Unassembled WGS sequence"/>
</dbReference>
<sequence>MNRAYYRWLAGASLSAFGDAAVFFALGWAASGIGPQVAGFVLTAFTLPRAIFLLAGGVVGDRLGPRRVLLTGYSAWRRPIPYYVRCCW</sequence>
<dbReference type="SUPFAM" id="SSF103473">
    <property type="entry name" value="MFS general substrate transporter"/>
    <property type="match status" value="1"/>
</dbReference>
<reference evidence="2 3" key="1">
    <citation type="submission" date="2019-03" db="EMBL/GenBank/DDBJ databases">
        <title>Genomic Encyclopedia of Type Strains, Phase III (KMG-III): the genomes of soil and plant-associated and newly described type strains.</title>
        <authorList>
            <person name="Whitman W."/>
        </authorList>
    </citation>
    <scope>NUCLEOTIDE SEQUENCE [LARGE SCALE GENOMIC DNA]</scope>
    <source>
        <strain evidence="2 3">VKM Ac-2527</strain>
    </source>
</reference>
<comment type="caution">
    <text evidence="2">The sequence shown here is derived from an EMBL/GenBank/DDBJ whole genome shotgun (WGS) entry which is preliminary data.</text>
</comment>
<keyword evidence="3" id="KW-1185">Reference proteome</keyword>
<gene>
    <name evidence="2" type="ORF">EV643_101378</name>
</gene>
<keyword evidence="1" id="KW-0812">Transmembrane</keyword>
<evidence type="ECO:0008006" key="4">
    <source>
        <dbReference type="Google" id="ProtNLM"/>
    </source>
</evidence>
<protein>
    <recommendedName>
        <fullName evidence="4">Transmembrane secretion effector</fullName>
    </recommendedName>
</protein>
<name>A0A4R6KSX2_9ACTN</name>
<keyword evidence="1" id="KW-0472">Membrane</keyword>
<dbReference type="Gene3D" id="1.20.1250.20">
    <property type="entry name" value="MFS general substrate transporter like domains"/>
    <property type="match status" value="1"/>
</dbReference>
<dbReference type="InterPro" id="IPR036259">
    <property type="entry name" value="MFS_trans_sf"/>
</dbReference>
<dbReference type="Pfam" id="PF07690">
    <property type="entry name" value="MFS_1"/>
    <property type="match status" value="1"/>
</dbReference>
<feature type="transmembrane region" description="Helical" evidence="1">
    <location>
        <begin position="12"/>
        <end position="31"/>
    </location>
</feature>
<dbReference type="InterPro" id="IPR011701">
    <property type="entry name" value="MFS"/>
</dbReference>
<dbReference type="EMBL" id="SNWQ01000001">
    <property type="protein sequence ID" value="TDO54588.1"/>
    <property type="molecule type" value="Genomic_DNA"/>
</dbReference>
<dbReference type="OrthoDB" id="69054at2"/>
<feature type="transmembrane region" description="Helical" evidence="1">
    <location>
        <begin position="37"/>
        <end position="59"/>
    </location>
</feature>